<dbReference type="PANTHER" id="PTHR35089:SF1">
    <property type="entry name" value="CHAPERONE PROTEIN SKP"/>
    <property type="match status" value="1"/>
</dbReference>
<dbReference type="GO" id="GO:0005829">
    <property type="term" value="C:cytosol"/>
    <property type="evidence" value="ECO:0007669"/>
    <property type="project" value="TreeGrafter"/>
</dbReference>
<reference evidence="5 6" key="1">
    <citation type="submission" date="2019-04" db="EMBL/GenBank/DDBJ databases">
        <title>Psychroflexus halotolerans sp. nov., isolated from a marine solar saltern.</title>
        <authorList>
            <person name="Feng X."/>
        </authorList>
    </citation>
    <scope>NUCLEOTIDE SEQUENCE [LARGE SCALE GENOMIC DNA]</scope>
    <source>
        <strain evidence="5 6">WDS2C27</strain>
    </source>
</reference>
<accession>A0A4U5TQ30</accession>
<dbReference type="OrthoDB" id="1493480at2"/>
<dbReference type="InterPro" id="IPR024930">
    <property type="entry name" value="Skp_dom_sf"/>
</dbReference>
<feature type="chain" id="PRO_5020495040" evidence="4">
    <location>
        <begin position="21"/>
        <end position="172"/>
    </location>
</feature>
<evidence type="ECO:0000256" key="2">
    <source>
        <dbReference type="ARBA" id="ARBA00022729"/>
    </source>
</evidence>
<dbReference type="Proteomes" id="UP000306552">
    <property type="component" value="Unassembled WGS sequence"/>
</dbReference>
<comment type="similarity">
    <text evidence="1">Belongs to the Skp family.</text>
</comment>
<dbReference type="EMBL" id="SWMU01000003">
    <property type="protein sequence ID" value="TKS56279.1"/>
    <property type="molecule type" value="Genomic_DNA"/>
</dbReference>
<dbReference type="SMART" id="SM00935">
    <property type="entry name" value="OmpH"/>
    <property type="match status" value="1"/>
</dbReference>
<dbReference type="GO" id="GO:0051082">
    <property type="term" value="F:unfolded protein binding"/>
    <property type="evidence" value="ECO:0007669"/>
    <property type="project" value="InterPro"/>
</dbReference>
<feature type="coiled-coil region" evidence="3">
    <location>
        <begin position="66"/>
        <end position="108"/>
    </location>
</feature>
<dbReference type="SUPFAM" id="SSF111384">
    <property type="entry name" value="OmpH-like"/>
    <property type="match status" value="1"/>
</dbReference>
<protein>
    <submittedName>
        <fullName evidence="5">OmpH family outer membrane protein</fullName>
    </submittedName>
</protein>
<evidence type="ECO:0000313" key="5">
    <source>
        <dbReference type="EMBL" id="TKS56279.1"/>
    </source>
</evidence>
<evidence type="ECO:0000256" key="3">
    <source>
        <dbReference type="SAM" id="Coils"/>
    </source>
</evidence>
<gene>
    <name evidence="5" type="ORF">FCN74_09760</name>
</gene>
<evidence type="ECO:0000256" key="1">
    <source>
        <dbReference type="ARBA" id="ARBA00009091"/>
    </source>
</evidence>
<dbReference type="GO" id="GO:0050821">
    <property type="term" value="P:protein stabilization"/>
    <property type="evidence" value="ECO:0007669"/>
    <property type="project" value="TreeGrafter"/>
</dbReference>
<proteinExistence type="inferred from homology"/>
<feature type="signal peptide" evidence="4">
    <location>
        <begin position="1"/>
        <end position="20"/>
    </location>
</feature>
<dbReference type="InterPro" id="IPR005632">
    <property type="entry name" value="Chaperone_Skp"/>
</dbReference>
<dbReference type="RefSeq" id="WP_138932395.1">
    <property type="nucleotide sequence ID" value="NZ_SWMU01000003.1"/>
</dbReference>
<dbReference type="PANTHER" id="PTHR35089">
    <property type="entry name" value="CHAPERONE PROTEIN SKP"/>
    <property type="match status" value="1"/>
</dbReference>
<keyword evidence="3" id="KW-0175">Coiled coil</keyword>
<organism evidence="5 6">
    <name type="scientific">Mesohalobacter halotolerans</name>
    <dbReference type="NCBI Taxonomy" id="1883405"/>
    <lineage>
        <taxon>Bacteria</taxon>
        <taxon>Pseudomonadati</taxon>
        <taxon>Bacteroidota</taxon>
        <taxon>Flavobacteriia</taxon>
        <taxon>Flavobacteriales</taxon>
        <taxon>Flavobacteriaceae</taxon>
        <taxon>Mesohalobacter</taxon>
    </lineage>
</organism>
<keyword evidence="2 4" id="KW-0732">Signal</keyword>
<dbReference type="Gene3D" id="3.30.910.20">
    <property type="entry name" value="Skp domain"/>
    <property type="match status" value="1"/>
</dbReference>
<evidence type="ECO:0000256" key="4">
    <source>
        <dbReference type="SAM" id="SignalP"/>
    </source>
</evidence>
<dbReference type="AlphaFoldDB" id="A0A4U5TQ30"/>
<keyword evidence="6" id="KW-1185">Reference proteome</keyword>
<sequence length="172" mass="20072">MKIKFLIVTFVFTTISFAQTKVGTINTEYILSKMPEFEEVQKKLETYGKTLDTGLKEKFDEYQAKVKDYSEKESTYTEALKKLKQKDIRKLEEDIQKLRTNSSKLLQVRQDELLRPLYNEIGKEVEKIVKAEGFTQILNENNSLIYIDPEFDITLKVMKALGIPTEEQTTKN</sequence>
<comment type="caution">
    <text evidence="5">The sequence shown here is derived from an EMBL/GenBank/DDBJ whole genome shotgun (WGS) entry which is preliminary data.</text>
</comment>
<dbReference type="Pfam" id="PF03938">
    <property type="entry name" value="OmpH"/>
    <property type="match status" value="1"/>
</dbReference>
<name>A0A4U5TQ30_9FLAO</name>
<evidence type="ECO:0000313" key="6">
    <source>
        <dbReference type="Proteomes" id="UP000306552"/>
    </source>
</evidence>